<feature type="chain" id="PRO_5030974724" description="Chitin-binding type-2 domain-containing protein" evidence="1">
    <location>
        <begin position="23"/>
        <end position="149"/>
    </location>
</feature>
<feature type="domain" description="Chitin-binding type-2" evidence="2">
    <location>
        <begin position="27"/>
        <end position="87"/>
    </location>
</feature>
<dbReference type="InterPro" id="IPR036508">
    <property type="entry name" value="Chitin-bd_dom_sf"/>
</dbReference>
<dbReference type="GO" id="GO:0008061">
    <property type="term" value="F:chitin binding"/>
    <property type="evidence" value="ECO:0007669"/>
    <property type="project" value="InterPro"/>
</dbReference>
<proteinExistence type="predicted"/>
<dbReference type="InParanoid" id="A0A7R8UAA3"/>
<feature type="signal peptide" evidence="1">
    <location>
        <begin position="1"/>
        <end position="22"/>
    </location>
</feature>
<dbReference type="InterPro" id="IPR002557">
    <property type="entry name" value="Chitin-bd_dom"/>
</dbReference>
<gene>
    <name evidence="3" type="ORF">HERILL_LOCUS409</name>
</gene>
<protein>
    <recommendedName>
        <fullName evidence="2">Chitin-binding type-2 domain-containing protein</fullName>
    </recommendedName>
</protein>
<dbReference type="SUPFAM" id="SSF57625">
    <property type="entry name" value="Invertebrate chitin-binding proteins"/>
    <property type="match status" value="2"/>
</dbReference>
<dbReference type="OrthoDB" id="8010196at2759"/>
<keyword evidence="4" id="KW-1185">Reference proteome</keyword>
<accession>A0A7R8UAA3</accession>
<dbReference type="PANTHER" id="PTHR20987">
    <property type="entry name" value="CHITIN-BINDING TYPE-2 DOMAIN-CONTAINING PROTEIN-RELATED"/>
    <property type="match status" value="1"/>
</dbReference>
<evidence type="ECO:0000313" key="3">
    <source>
        <dbReference type="EMBL" id="CAD7077031.1"/>
    </source>
</evidence>
<dbReference type="FunCoup" id="A0A7R8UAA3">
    <property type="interactions" value="3"/>
</dbReference>
<dbReference type="GO" id="GO:0005576">
    <property type="term" value="C:extracellular region"/>
    <property type="evidence" value="ECO:0007669"/>
    <property type="project" value="InterPro"/>
</dbReference>
<organism evidence="3 4">
    <name type="scientific">Hermetia illucens</name>
    <name type="common">Black soldier fly</name>
    <dbReference type="NCBI Taxonomy" id="343691"/>
    <lineage>
        <taxon>Eukaryota</taxon>
        <taxon>Metazoa</taxon>
        <taxon>Ecdysozoa</taxon>
        <taxon>Arthropoda</taxon>
        <taxon>Hexapoda</taxon>
        <taxon>Insecta</taxon>
        <taxon>Pterygota</taxon>
        <taxon>Neoptera</taxon>
        <taxon>Endopterygota</taxon>
        <taxon>Diptera</taxon>
        <taxon>Brachycera</taxon>
        <taxon>Stratiomyomorpha</taxon>
        <taxon>Stratiomyidae</taxon>
        <taxon>Hermetiinae</taxon>
        <taxon>Hermetia</taxon>
    </lineage>
</organism>
<dbReference type="PROSITE" id="PS50940">
    <property type="entry name" value="CHIT_BIND_II"/>
    <property type="match status" value="1"/>
</dbReference>
<keyword evidence="1" id="KW-0732">Signal</keyword>
<dbReference type="Proteomes" id="UP000594454">
    <property type="component" value="Chromosome 1"/>
</dbReference>
<evidence type="ECO:0000256" key="1">
    <source>
        <dbReference type="SAM" id="SignalP"/>
    </source>
</evidence>
<evidence type="ECO:0000259" key="2">
    <source>
        <dbReference type="PROSITE" id="PS50940"/>
    </source>
</evidence>
<name>A0A7R8UAA3_HERIL</name>
<dbReference type="AlphaFoldDB" id="A0A7R8UAA3"/>
<sequence>MAGSKGLLAFAFTLLLSNGIKAYKFEEPKCETAEEHYIMYPASDPRSFYVCLPDGNPRLVECDAGHVFVNDEQVYGCAPFSLWPCNKNVVPIDCSGADRDTLVRAQDPHNYWICAAPNGTPTELPCPDGKGFVKNSTHMGCISWDGWSC</sequence>
<reference evidence="3 4" key="1">
    <citation type="submission" date="2020-11" db="EMBL/GenBank/DDBJ databases">
        <authorList>
            <person name="Wallbank WR R."/>
            <person name="Pardo Diaz C."/>
            <person name="Kozak K."/>
            <person name="Martin S."/>
            <person name="Jiggins C."/>
            <person name="Moest M."/>
            <person name="Warren A I."/>
            <person name="Generalovic N T."/>
            <person name="Byers J.R.P. K."/>
            <person name="Montejo-Kovacevich G."/>
            <person name="Yen C E."/>
        </authorList>
    </citation>
    <scope>NUCLEOTIDE SEQUENCE [LARGE SCALE GENOMIC DNA]</scope>
</reference>
<dbReference type="EMBL" id="LR899009">
    <property type="protein sequence ID" value="CAD7077031.1"/>
    <property type="molecule type" value="Genomic_DNA"/>
</dbReference>
<evidence type="ECO:0000313" key="4">
    <source>
        <dbReference type="Proteomes" id="UP000594454"/>
    </source>
</evidence>
<dbReference type="PANTHER" id="PTHR20987:SF0">
    <property type="entry name" value="CHITIN-BINDING TYPE-2 DOMAIN-CONTAINING PROTEIN-RELATED"/>
    <property type="match status" value="1"/>
</dbReference>